<keyword evidence="3" id="KW-0648">Protein biosynthesis</keyword>
<gene>
    <name evidence="7" type="ORF">COV60_00475</name>
</gene>
<accession>A0A2H0N3C6</accession>
<feature type="domain" description="Translation initiation factor 3 C-terminal" evidence="5">
    <location>
        <begin position="96"/>
        <end position="181"/>
    </location>
</feature>
<evidence type="ECO:0000313" key="7">
    <source>
        <dbReference type="EMBL" id="PIR03404.1"/>
    </source>
</evidence>
<dbReference type="Proteomes" id="UP000229782">
    <property type="component" value="Unassembled WGS sequence"/>
</dbReference>
<dbReference type="PANTHER" id="PTHR10938">
    <property type="entry name" value="TRANSLATION INITIATION FACTOR IF-3"/>
    <property type="match status" value="1"/>
</dbReference>
<dbReference type="GO" id="GO:0043022">
    <property type="term" value="F:ribosome binding"/>
    <property type="evidence" value="ECO:0007669"/>
    <property type="project" value="TreeGrafter"/>
</dbReference>
<dbReference type="Gene3D" id="3.30.110.10">
    <property type="entry name" value="Translation initiation factor 3 (IF-3), C-terminal domain"/>
    <property type="match status" value="1"/>
</dbReference>
<evidence type="ECO:0000256" key="1">
    <source>
        <dbReference type="ARBA" id="ARBA00005439"/>
    </source>
</evidence>
<keyword evidence="2 7" id="KW-0396">Initiation factor</keyword>
<comment type="caution">
    <text evidence="7">The sequence shown here is derived from an EMBL/GenBank/DDBJ whole genome shotgun (WGS) entry which is preliminary data.</text>
</comment>
<dbReference type="GO" id="GO:0003743">
    <property type="term" value="F:translation initiation factor activity"/>
    <property type="evidence" value="ECO:0007669"/>
    <property type="project" value="UniProtKB-UniRule"/>
</dbReference>
<dbReference type="SUPFAM" id="SSF55200">
    <property type="entry name" value="Translation initiation factor IF3, C-terminal domain"/>
    <property type="match status" value="1"/>
</dbReference>
<proteinExistence type="inferred from homology"/>
<dbReference type="InterPro" id="IPR001288">
    <property type="entry name" value="Translation_initiation_fac_3"/>
</dbReference>
<dbReference type="InterPro" id="IPR036788">
    <property type="entry name" value="T_IF-3_C_sf"/>
</dbReference>
<dbReference type="Pfam" id="PF00707">
    <property type="entry name" value="IF3_C"/>
    <property type="match status" value="1"/>
</dbReference>
<reference evidence="7 8" key="1">
    <citation type="submission" date="2017-09" db="EMBL/GenBank/DDBJ databases">
        <title>Depth-based differentiation of microbial function through sediment-hosted aquifers and enrichment of novel symbionts in the deep terrestrial subsurface.</title>
        <authorList>
            <person name="Probst A.J."/>
            <person name="Ladd B."/>
            <person name="Jarett J.K."/>
            <person name="Geller-Mcgrath D.E."/>
            <person name="Sieber C.M."/>
            <person name="Emerson J.B."/>
            <person name="Anantharaman K."/>
            <person name="Thomas B.C."/>
            <person name="Malmstrom R."/>
            <person name="Stieglmeier M."/>
            <person name="Klingl A."/>
            <person name="Woyke T."/>
            <person name="Ryan C.M."/>
            <person name="Banfield J.F."/>
        </authorList>
    </citation>
    <scope>NUCLEOTIDE SEQUENCE [LARGE SCALE GENOMIC DNA]</scope>
    <source>
        <strain evidence="7">CG11_big_fil_rev_8_21_14_0_20_43_7</strain>
    </source>
</reference>
<dbReference type="NCBIfam" id="TIGR00168">
    <property type="entry name" value="infC"/>
    <property type="match status" value="1"/>
</dbReference>
<dbReference type="InterPro" id="IPR036787">
    <property type="entry name" value="T_IF-3_N_sf"/>
</dbReference>
<sequence>MRISRKKRPDKPLIPKFWINERIRAEEVRVLDDEGKNLGVMSTKDAIAKARAEEKDLVEINPKADPPVAKITNFTQFKYQKEKEVRKQKLNSHIAELKGIRLSMRISDHDMNVRLNQAIKFLNRGDKVRTEVILRGREKGKAELAHEVIRRFCTLTEAQFPIRFEQNIMRQGNKVTAIFTKK</sequence>
<evidence type="ECO:0000259" key="6">
    <source>
        <dbReference type="Pfam" id="PF05198"/>
    </source>
</evidence>
<evidence type="ECO:0000259" key="5">
    <source>
        <dbReference type="Pfam" id="PF00707"/>
    </source>
</evidence>
<evidence type="ECO:0000256" key="2">
    <source>
        <dbReference type="ARBA" id="ARBA00022540"/>
    </source>
</evidence>
<evidence type="ECO:0000313" key="8">
    <source>
        <dbReference type="Proteomes" id="UP000229782"/>
    </source>
</evidence>
<name>A0A2H0N3C6_9BACT</name>
<dbReference type="EMBL" id="PCWM01000011">
    <property type="protein sequence ID" value="PIR03404.1"/>
    <property type="molecule type" value="Genomic_DNA"/>
</dbReference>
<dbReference type="Pfam" id="PF05198">
    <property type="entry name" value="IF3_N"/>
    <property type="match status" value="1"/>
</dbReference>
<organism evidence="7 8">
    <name type="scientific">Candidatus Magasanikbacteria bacterium CG11_big_fil_rev_8_21_14_0_20_43_7</name>
    <dbReference type="NCBI Taxonomy" id="1974654"/>
    <lineage>
        <taxon>Bacteria</taxon>
        <taxon>Candidatus Magasanikiibacteriota</taxon>
    </lineage>
</organism>
<protein>
    <recommendedName>
        <fullName evidence="4">Translation initiation factor IF-3</fullName>
    </recommendedName>
</protein>
<dbReference type="SUPFAM" id="SSF54364">
    <property type="entry name" value="Translation initiation factor IF3, N-terminal domain"/>
    <property type="match status" value="1"/>
</dbReference>
<dbReference type="Gene3D" id="3.10.20.80">
    <property type="entry name" value="Translation initiation factor 3 (IF-3), N-terminal domain"/>
    <property type="match status" value="1"/>
</dbReference>
<feature type="domain" description="Translation initiation factor 3 N-terminal" evidence="6">
    <location>
        <begin position="19"/>
        <end position="87"/>
    </location>
</feature>
<dbReference type="InterPro" id="IPR019815">
    <property type="entry name" value="Translation_initiation_fac_3_C"/>
</dbReference>
<dbReference type="GO" id="GO:0032790">
    <property type="term" value="P:ribosome disassembly"/>
    <property type="evidence" value="ECO:0007669"/>
    <property type="project" value="TreeGrafter"/>
</dbReference>
<dbReference type="AlphaFoldDB" id="A0A2H0N3C6"/>
<dbReference type="InterPro" id="IPR019814">
    <property type="entry name" value="Translation_initiation_fac_3_N"/>
</dbReference>
<evidence type="ECO:0000256" key="3">
    <source>
        <dbReference type="ARBA" id="ARBA00022917"/>
    </source>
</evidence>
<dbReference type="PANTHER" id="PTHR10938:SF0">
    <property type="entry name" value="TRANSLATION INITIATION FACTOR IF-3, MITOCHONDRIAL"/>
    <property type="match status" value="1"/>
</dbReference>
<comment type="similarity">
    <text evidence="1">Belongs to the IF-3 family.</text>
</comment>
<evidence type="ECO:0000256" key="4">
    <source>
        <dbReference type="NCBIfam" id="TIGR00168"/>
    </source>
</evidence>
<dbReference type="GO" id="GO:0005737">
    <property type="term" value="C:cytoplasm"/>
    <property type="evidence" value="ECO:0007669"/>
    <property type="project" value="UniProtKB-ARBA"/>
</dbReference>